<dbReference type="RefSeq" id="WP_066414824.1">
    <property type="nucleotide sequence ID" value="NZ_FKBS01000017.1"/>
</dbReference>
<gene>
    <name evidence="1" type="ORF">SAMEA1982600_03139</name>
</gene>
<dbReference type="InterPro" id="IPR009389">
    <property type="entry name" value="DUF1045"/>
</dbReference>
<dbReference type="OrthoDB" id="5801437at2"/>
<sequence length="246" mass="27266">MPLAYRYALYLAPAEPWRRAGAQWLGRCPDTGILVPPAADADPRQPDWTAAPRHYGLHATLKPPFRLRAGRTPESLDDAVLCLAAIAEPFSVRLECQALRGFLAWRLAGDALEQAPMLSLAAESVRQLDDWRAPPTEAELARRRRSPLSPQHEAMLARWGYPYVFEHFVFHITLTGMLEGAEMQDAQARIRAFSDPLCRAPMPVRDISLYVQPEPDAPFLVARHYGFDGTVADGAAADYLQGPAAP</sequence>
<dbReference type="EMBL" id="FKBS01000017">
    <property type="protein sequence ID" value="SAI39944.1"/>
    <property type="molecule type" value="Genomic_DNA"/>
</dbReference>
<dbReference type="AlphaFoldDB" id="A0A157Q2V8"/>
<name>A0A157Q2V8_9BORD</name>
<dbReference type="PIRSF" id="PIRSF033328">
    <property type="entry name" value="Phest_Mll4975"/>
    <property type="match status" value="1"/>
</dbReference>
<evidence type="ECO:0000313" key="1">
    <source>
        <dbReference type="EMBL" id="SAI39944.1"/>
    </source>
</evidence>
<proteinExistence type="predicted"/>
<reference evidence="1 2" key="1">
    <citation type="submission" date="2016-03" db="EMBL/GenBank/DDBJ databases">
        <authorList>
            <consortium name="Pathogen Informatics"/>
        </authorList>
    </citation>
    <scope>NUCLEOTIDE SEQUENCE [LARGE SCALE GENOMIC DNA]</scope>
    <source>
        <strain evidence="1 2">NCTC13364</strain>
    </source>
</reference>
<protein>
    <submittedName>
        <fullName evidence="1">Putative phosphonate metabolism protein</fullName>
    </submittedName>
</protein>
<organism evidence="1 2">
    <name type="scientific">Bordetella ansorpii</name>
    <dbReference type="NCBI Taxonomy" id="288768"/>
    <lineage>
        <taxon>Bacteria</taxon>
        <taxon>Pseudomonadati</taxon>
        <taxon>Pseudomonadota</taxon>
        <taxon>Betaproteobacteria</taxon>
        <taxon>Burkholderiales</taxon>
        <taxon>Alcaligenaceae</taxon>
        <taxon>Bordetella</taxon>
    </lineage>
</organism>
<evidence type="ECO:0000313" key="2">
    <source>
        <dbReference type="Proteomes" id="UP000077037"/>
    </source>
</evidence>
<dbReference type="Pfam" id="PF06299">
    <property type="entry name" value="DUF1045"/>
    <property type="match status" value="1"/>
</dbReference>
<accession>A0A157Q2V8</accession>
<dbReference type="Proteomes" id="UP000077037">
    <property type="component" value="Unassembled WGS sequence"/>
</dbReference>